<proteinExistence type="predicted"/>
<name>A0A166C7Y1_9EURY</name>
<evidence type="ECO:0000313" key="6">
    <source>
        <dbReference type="Proteomes" id="UP000077066"/>
    </source>
</evidence>
<dbReference type="OrthoDB" id="77708at2157"/>
<dbReference type="EMBL" id="LWMT01000170">
    <property type="protein sequence ID" value="KZX14223.1"/>
    <property type="molecule type" value="Genomic_DNA"/>
</dbReference>
<keyword evidence="5" id="KW-0808">Transferase</keyword>
<dbReference type="PANTHER" id="PTHR33933:SF1">
    <property type="entry name" value="PROTEIN ADENYLYLTRANSFERASE MNTA-RELATED"/>
    <property type="match status" value="1"/>
</dbReference>
<accession>A0A166C7Y1</accession>
<dbReference type="Proteomes" id="UP000077066">
    <property type="component" value="Unassembled WGS sequence"/>
</dbReference>
<dbReference type="PATRIC" id="fig|55758.3.peg.1040"/>
<evidence type="ECO:0000256" key="3">
    <source>
        <dbReference type="ARBA" id="ARBA00048696"/>
    </source>
</evidence>
<dbReference type="Pfam" id="PF01909">
    <property type="entry name" value="NTP_transf_2"/>
    <property type="match status" value="1"/>
</dbReference>
<dbReference type="InterPro" id="IPR043519">
    <property type="entry name" value="NT_sf"/>
</dbReference>
<dbReference type="AlphaFoldDB" id="A0A166C7Y1"/>
<feature type="domain" description="Polymerase nucleotidyl transferase" evidence="4">
    <location>
        <begin position="27"/>
        <end position="109"/>
    </location>
</feature>
<dbReference type="InterPro" id="IPR052548">
    <property type="entry name" value="Type_VII_TA_antitoxin"/>
</dbReference>
<comment type="catalytic activity">
    <reaction evidence="2">
        <text>O-(5'-adenylyl)-L-tyrosyl-[protein] + ATP = O-[5'-(adenylyl-(5'-&gt;3')-adenylyl)]-L-tyrosyl-[protein] + diphosphate</text>
        <dbReference type="Rhea" id="RHEA:66528"/>
        <dbReference type="Rhea" id="RHEA-COMP:13846"/>
        <dbReference type="Rhea" id="RHEA-COMP:17046"/>
        <dbReference type="ChEBI" id="CHEBI:30616"/>
        <dbReference type="ChEBI" id="CHEBI:33019"/>
        <dbReference type="ChEBI" id="CHEBI:83624"/>
        <dbReference type="ChEBI" id="CHEBI:167160"/>
    </reaction>
</comment>
<dbReference type="InterPro" id="IPR002934">
    <property type="entry name" value="Polymerase_NTP_transf_dom"/>
</dbReference>
<evidence type="ECO:0000259" key="4">
    <source>
        <dbReference type="Pfam" id="PF01909"/>
    </source>
</evidence>
<dbReference type="PANTHER" id="PTHR33933">
    <property type="entry name" value="NUCLEOTIDYLTRANSFERASE"/>
    <property type="match status" value="1"/>
</dbReference>
<dbReference type="RefSeq" id="WP_084266303.1">
    <property type="nucleotide sequence ID" value="NZ_LWMT01000170.1"/>
</dbReference>
<keyword evidence="6" id="KW-1185">Reference proteome</keyword>
<reference evidence="5 6" key="1">
    <citation type="submission" date="2016-04" db="EMBL/GenBank/DDBJ databases">
        <title>Genome sequence of Methanobrevibacter filiformis DSM 11501.</title>
        <authorList>
            <person name="Poehlein A."/>
            <person name="Seedorf H."/>
            <person name="Daniel R."/>
        </authorList>
    </citation>
    <scope>NUCLEOTIDE SEQUENCE [LARGE SCALE GENOMIC DNA]</scope>
    <source>
        <strain evidence="5 6">DSM 11501</strain>
    </source>
</reference>
<dbReference type="STRING" id="55758.MBFIL_09160"/>
<dbReference type="CDD" id="cd05403">
    <property type="entry name" value="NT_KNTase_like"/>
    <property type="match status" value="1"/>
</dbReference>
<dbReference type="GO" id="GO:0070733">
    <property type="term" value="F:AMPylase activity"/>
    <property type="evidence" value="ECO:0007669"/>
    <property type="project" value="UniProtKB-EC"/>
</dbReference>
<comment type="catalytic activity">
    <reaction evidence="3">
        <text>L-tyrosyl-[protein] + ATP = O-(5'-adenylyl)-L-tyrosyl-[protein] + diphosphate</text>
        <dbReference type="Rhea" id="RHEA:54288"/>
        <dbReference type="Rhea" id="RHEA-COMP:10136"/>
        <dbReference type="Rhea" id="RHEA-COMP:13846"/>
        <dbReference type="ChEBI" id="CHEBI:30616"/>
        <dbReference type="ChEBI" id="CHEBI:33019"/>
        <dbReference type="ChEBI" id="CHEBI:46858"/>
        <dbReference type="ChEBI" id="CHEBI:83624"/>
        <dbReference type="EC" id="2.7.7.108"/>
    </reaction>
</comment>
<gene>
    <name evidence="5" type="ORF">MBFIL_09160</name>
</gene>
<evidence type="ECO:0000256" key="1">
    <source>
        <dbReference type="ARBA" id="ARBA00034531"/>
    </source>
</evidence>
<evidence type="ECO:0000256" key="2">
    <source>
        <dbReference type="ARBA" id="ARBA00047518"/>
    </source>
</evidence>
<dbReference type="EC" id="2.7.7.108" evidence="1"/>
<sequence>MIHKTQLSKSKNSNKRKQIAIDFANSLNNPEIEKIILFGSVARGEDNKDSDIDILIVTFNVDDDLMIEDEIYGKTFDILLETGEYLSVKMIDSEHYKRHINFSFYKNIEKDGVLIG</sequence>
<evidence type="ECO:0000313" key="5">
    <source>
        <dbReference type="EMBL" id="KZX14223.1"/>
    </source>
</evidence>
<dbReference type="SUPFAM" id="SSF81301">
    <property type="entry name" value="Nucleotidyltransferase"/>
    <property type="match status" value="1"/>
</dbReference>
<dbReference type="Gene3D" id="3.30.460.10">
    <property type="entry name" value="Beta Polymerase, domain 2"/>
    <property type="match status" value="1"/>
</dbReference>
<comment type="caution">
    <text evidence="5">The sequence shown here is derived from an EMBL/GenBank/DDBJ whole genome shotgun (WGS) entry which is preliminary data.</text>
</comment>
<protein>
    <recommendedName>
        <fullName evidence="1">protein adenylyltransferase</fullName>
        <ecNumber evidence="1">2.7.7.108</ecNumber>
    </recommendedName>
</protein>
<organism evidence="5 6">
    <name type="scientific">Methanobrevibacter filiformis</name>
    <dbReference type="NCBI Taxonomy" id="55758"/>
    <lineage>
        <taxon>Archaea</taxon>
        <taxon>Methanobacteriati</taxon>
        <taxon>Methanobacteriota</taxon>
        <taxon>Methanomada group</taxon>
        <taxon>Methanobacteria</taxon>
        <taxon>Methanobacteriales</taxon>
        <taxon>Methanobacteriaceae</taxon>
        <taxon>Methanobrevibacter</taxon>
    </lineage>
</organism>